<dbReference type="EMBL" id="MTYJ01000013">
    <property type="protein sequence ID" value="OQV23143.1"/>
    <property type="molecule type" value="Genomic_DNA"/>
</dbReference>
<evidence type="ECO:0000313" key="1">
    <source>
        <dbReference type="EMBL" id="OQV23143.1"/>
    </source>
</evidence>
<keyword evidence="2" id="KW-1185">Reference proteome</keyword>
<organism evidence="1 2">
    <name type="scientific">Hypsibius exemplaris</name>
    <name type="common">Freshwater tardigrade</name>
    <dbReference type="NCBI Taxonomy" id="2072580"/>
    <lineage>
        <taxon>Eukaryota</taxon>
        <taxon>Metazoa</taxon>
        <taxon>Ecdysozoa</taxon>
        <taxon>Tardigrada</taxon>
        <taxon>Eutardigrada</taxon>
        <taxon>Parachela</taxon>
        <taxon>Hypsibioidea</taxon>
        <taxon>Hypsibiidae</taxon>
        <taxon>Hypsibius</taxon>
    </lineage>
</organism>
<proteinExistence type="predicted"/>
<sequence length="261" mass="29077">MDDSIEMDDSSRDSEEFDAAIKEIDQLRGNILVRKIDAELDAIQPELKAAAKECAAVQAQFEELGILNVQDDTPAAVKKLEDLHSVLCGLSGSKEEIQEEEDCRKGLELTEQALCARRNEITLLQKRRRKTVEDHAGRLQSTAQRSEELQCTMMEEKAKAEVAMAALGIRVDFSVERSQHGAVRVDFTNLTANQNVDVGLNLTTGSGGVVTYVNHWPHNPQVDALGRELNESKTTRPTTFLISARKLLKDQCEQRTDKTLD</sequence>
<evidence type="ECO:0000313" key="2">
    <source>
        <dbReference type="Proteomes" id="UP000192578"/>
    </source>
</evidence>
<reference evidence="2" key="1">
    <citation type="submission" date="2017-01" db="EMBL/GenBank/DDBJ databases">
        <title>Comparative genomics of anhydrobiosis in the tardigrade Hypsibius dujardini.</title>
        <authorList>
            <person name="Yoshida Y."/>
            <person name="Koutsovoulos G."/>
            <person name="Laetsch D."/>
            <person name="Stevens L."/>
            <person name="Kumar S."/>
            <person name="Horikawa D."/>
            <person name="Ishino K."/>
            <person name="Komine S."/>
            <person name="Tomita M."/>
            <person name="Blaxter M."/>
            <person name="Arakawa K."/>
        </authorList>
    </citation>
    <scope>NUCLEOTIDE SEQUENCE [LARGE SCALE GENOMIC DNA]</scope>
    <source>
        <strain evidence="2">Z151</strain>
    </source>
</reference>
<name>A0A1W0X6M4_HYPEX</name>
<accession>A0A1W0X6M4</accession>
<protein>
    <submittedName>
        <fullName evidence="1">Uncharacterized protein</fullName>
    </submittedName>
</protein>
<dbReference type="Proteomes" id="UP000192578">
    <property type="component" value="Unassembled WGS sequence"/>
</dbReference>
<gene>
    <name evidence="1" type="ORF">BV898_02878</name>
</gene>
<comment type="caution">
    <text evidence="1">The sequence shown here is derived from an EMBL/GenBank/DDBJ whole genome shotgun (WGS) entry which is preliminary data.</text>
</comment>
<dbReference type="AlphaFoldDB" id="A0A1W0X6M4"/>